<comment type="caution">
    <text evidence="4">The sequence shown here is derived from an EMBL/GenBank/DDBJ whole genome shotgun (WGS) entry which is preliminary data.</text>
</comment>
<dbReference type="AlphaFoldDB" id="A0A8S9Z7Z6"/>
<accession>A0A8S9Z7Z6</accession>
<dbReference type="Proteomes" id="UP000605970">
    <property type="component" value="Unassembled WGS sequence"/>
</dbReference>
<dbReference type="InterPro" id="IPR015422">
    <property type="entry name" value="PyrdxlP-dep_Trfase_small"/>
</dbReference>
<protein>
    <submittedName>
        <fullName evidence="4">Kynureninase</fullName>
    </submittedName>
</protein>
<keyword evidence="3" id="KW-0663">Pyridoxal phosphate</keyword>
<sequence length="51" mass="5638">MDNKMEPEEGVSGYRLSTPSAILMAGVRGFLDIFSKTSMTELRQKSLLLTS</sequence>
<dbReference type="InterPro" id="IPR010111">
    <property type="entry name" value="Kynureninase"/>
</dbReference>
<dbReference type="GO" id="GO:0019441">
    <property type="term" value="P:L-tryptophan catabolic process to kynurenine"/>
    <property type="evidence" value="ECO:0007669"/>
    <property type="project" value="TreeGrafter"/>
</dbReference>
<keyword evidence="2" id="KW-0378">Hydrolase</keyword>
<dbReference type="PANTHER" id="PTHR14084:SF0">
    <property type="entry name" value="KYNURENINASE"/>
    <property type="match status" value="1"/>
</dbReference>
<evidence type="ECO:0000313" key="4">
    <source>
        <dbReference type="EMBL" id="KAF7623375.1"/>
    </source>
</evidence>
<dbReference type="InterPro" id="IPR015421">
    <property type="entry name" value="PyrdxlP-dep_Trfase_major"/>
</dbReference>
<dbReference type="PANTHER" id="PTHR14084">
    <property type="entry name" value="KYNURENINASE"/>
    <property type="match status" value="1"/>
</dbReference>
<proteinExistence type="predicted"/>
<dbReference type="EMBL" id="JABEBT010000260">
    <property type="protein sequence ID" value="KAF7623375.1"/>
    <property type="molecule type" value="Genomic_DNA"/>
</dbReference>
<dbReference type="GO" id="GO:0009435">
    <property type="term" value="P:NAD+ biosynthetic process"/>
    <property type="evidence" value="ECO:0007669"/>
    <property type="project" value="InterPro"/>
</dbReference>
<evidence type="ECO:0000256" key="3">
    <source>
        <dbReference type="ARBA" id="ARBA00022898"/>
    </source>
</evidence>
<dbReference type="Gene3D" id="3.90.1150.10">
    <property type="entry name" value="Aspartate Aminotransferase, domain 1"/>
    <property type="match status" value="1"/>
</dbReference>
<name>A0A8S9Z7Z6_9BILA</name>
<gene>
    <name evidence="4" type="ORF">Mgra_00010287</name>
</gene>
<keyword evidence="5" id="KW-1185">Reference proteome</keyword>
<dbReference type="GO" id="GO:0005737">
    <property type="term" value="C:cytoplasm"/>
    <property type="evidence" value="ECO:0007669"/>
    <property type="project" value="InterPro"/>
</dbReference>
<dbReference type="GO" id="GO:0043420">
    <property type="term" value="P:anthranilate metabolic process"/>
    <property type="evidence" value="ECO:0007669"/>
    <property type="project" value="TreeGrafter"/>
</dbReference>
<dbReference type="OrthoDB" id="5978656at2759"/>
<dbReference type="Gene3D" id="3.40.640.10">
    <property type="entry name" value="Type I PLP-dependent aspartate aminotransferase-like (Major domain)"/>
    <property type="match status" value="1"/>
</dbReference>
<evidence type="ECO:0000256" key="1">
    <source>
        <dbReference type="ARBA" id="ARBA00022642"/>
    </source>
</evidence>
<evidence type="ECO:0000313" key="5">
    <source>
        <dbReference type="Proteomes" id="UP000605970"/>
    </source>
</evidence>
<dbReference type="GO" id="GO:0030170">
    <property type="term" value="F:pyridoxal phosphate binding"/>
    <property type="evidence" value="ECO:0007669"/>
    <property type="project" value="InterPro"/>
</dbReference>
<dbReference type="GO" id="GO:0030429">
    <property type="term" value="F:kynureninase activity"/>
    <property type="evidence" value="ECO:0007669"/>
    <property type="project" value="InterPro"/>
</dbReference>
<organism evidence="4 5">
    <name type="scientific">Meloidogyne graminicola</name>
    <dbReference type="NCBI Taxonomy" id="189291"/>
    <lineage>
        <taxon>Eukaryota</taxon>
        <taxon>Metazoa</taxon>
        <taxon>Ecdysozoa</taxon>
        <taxon>Nematoda</taxon>
        <taxon>Chromadorea</taxon>
        <taxon>Rhabditida</taxon>
        <taxon>Tylenchina</taxon>
        <taxon>Tylenchomorpha</taxon>
        <taxon>Tylenchoidea</taxon>
        <taxon>Meloidogynidae</taxon>
        <taxon>Meloidogyninae</taxon>
        <taxon>Meloidogyne</taxon>
    </lineage>
</organism>
<evidence type="ECO:0000256" key="2">
    <source>
        <dbReference type="ARBA" id="ARBA00022801"/>
    </source>
</evidence>
<reference evidence="4" key="1">
    <citation type="journal article" date="2020" name="Ecol. Evol.">
        <title>Genome structure and content of the rice root-knot nematode (Meloidogyne graminicola).</title>
        <authorList>
            <person name="Phan N.T."/>
            <person name="Danchin E.G.J."/>
            <person name="Klopp C."/>
            <person name="Perfus-Barbeoch L."/>
            <person name="Kozlowski D.K."/>
            <person name="Koutsovoulos G.D."/>
            <person name="Lopez-Roques C."/>
            <person name="Bouchez O."/>
            <person name="Zahm M."/>
            <person name="Besnard G."/>
            <person name="Bellafiore S."/>
        </authorList>
    </citation>
    <scope>NUCLEOTIDE SEQUENCE</scope>
    <source>
        <strain evidence="4">VN-18</strain>
    </source>
</reference>
<keyword evidence="1" id="KW-0662">Pyridine nucleotide biosynthesis</keyword>